<reference evidence="1 2" key="1">
    <citation type="submission" date="2016-10" db="EMBL/GenBank/DDBJ databases">
        <authorList>
            <person name="Varghese N."/>
            <person name="Submissions S."/>
        </authorList>
    </citation>
    <scope>NUCLEOTIDE SEQUENCE [LARGE SCALE GENOMIC DNA]</scope>
    <source>
        <strain evidence="1 2">CGMCC 1.8499</strain>
    </source>
</reference>
<proteinExistence type="predicted"/>
<dbReference type="Proteomes" id="UP000183805">
    <property type="component" value="Unassembled WGS sequence"/>
</dbReference>
<dbReference type="PROSITE" id="PS51257">
    <property type="entry name" value="PROKAR_LIPOPROTEIN"/>
    <property type="match status" value="1"/>
</dbReference>
<gene>
    <name evidence="1" type="ORF">SAMN04487854_107102</name>
</gene>
<evidence type="ECO:0008006" key="3">
    <source>
        <dbReference type="Google" id="ProtNLM"/>
    </source>
</evidence>
<keyword evidence="2" id="KW-1185">Reference proteome</keyword>
<dbReference type="RefSeq" id="WP_074989028.1">
    <property type="nucleotide sequence ID" value="NZ_FPAZ01000007.1"/>
</dbReference>
<comment type="caution">
    <text evidence="1">The sequence shown here is derived from an EMBL/GenBank/DDBJ whole genome shotgun (WGS) entry which is preliminary data.</text>
</comment>
<dbReference type="EMBL" id="FPAZ01000007">
    <property type="protein sequence ID" value="SFT69313.1"/>
    <property type="molecule type" value="Genomic_DNA"/>
</dbReference>
<evidence type="ECO:0000313" key="1">
    <source>
        <dbReference type="EMBL" id="SFT69313.1"/>
    </source>
</evidence>
<sequence>MITKHLKIVIGACFIISGCQSTSLNTQTEQSKKPSYNNIQFPNELAQNEYEIYKSRLMSLVNSPENETSEKELYECKLPFEETVSLYLKFLFSELNEDPSEKLDEYYANNKVGITQKIQYAQSKAFLEKQKTTIKEQTKDIVLYTNELNCKGDFFKYSGKALFIKKSINDNYAEQNRELFVTLSGLHSEKVKFTRIIWNHAQDNPVDHFELNIYRGRDEQWTSTTMKVALNNLDLSVTIPVEEGVKYLGSFKYSLIEDMVRVMYSGYLKEGKRSGIWLKWDGGSGIEKECNVLGVRRPLSECNE</sequence>
<accession>A0ABY1GGU1</accession>
<name>A0ABY1GGU1_9GAMM</name>
<evidence type="ECO:0000313" key="2">
    <source>
        <dbReference type="Proteomes" id="UP000183805"/>
    </source>
</evidence>
<protein>
    <recommendedName>
        <fullName evidence="3">Lipoprotein</fullName>
    </recommendedName>
</protein>
<organism evidence="1 2">
    <name type="scientific">Pseudoalteromonas lipolytica</name>
    <dbReference type="NCBI Taxonomy" id="570156"/>
    <lineage>
        <taxon>Bacteria</taxon>
        <taxon>Pseudomonadati</taxon>
        <taxon>Pseudomonadota</taxon>
        <taxon>Gammaproteobacteria</taxon>
        <taxon>Alteromonadales</taxon>
        <taxon>Pseudoalteromonadaceae</taxon>
        <taxon>Pseudoalteromonas</taxon>
    </lineage>
</organism>